<evidence type="ECO:0000259" key="1">
    <source>
        <dbReference type="SMART" id="SM00493"/>
    </source>
</evidence>
<dbReference type="Gene3D" id="3.40.1360.10">
    <property type="match status" value="1"/>
</dbReference>
<dbReference type="Pfam" id="PF13331">
    <property type="entry name" value="DUF4093"/>
    <property type="match status" value="1"/>
</dbReference>
<comment type="caution">
    <text evidence="2">The sequence shown here is derived from an EMBL/GenBank/DDBJ whole genome shotgun (WGS) entry which is preliminary data.</text>
</comment>
<name>A0ABV1ES29_9FIRM</name>
<accession>A0ABV1ES29</accession>
<dbReference type="RefSeq" id="WP_349141267.1">
    <property type="nucleotide sequence ID" value="NZ_JBBMFT010000013.1"/>
</dbReference>
<protein>
    <submittedName>
        <fullName evidence="2">DUF4093 domain-containing protein</fullName>
    </submittedName>
</protein>
<reference evidence="2 3" key="1">
    <citation type="submission" date="2024-03" db="EMBL/GenBank/DDBJ databases">
        <title>Human intestinal bacterial collection.</title>
        <authorList>
            <person name="Pauvert C."/>
            <person name="Hitch T.C.A."/>
            <person name="Clavel T."/>
        </authorList>
    </citation>
    <scope>NUCLEOTIDE SEQUENCE [LARGE SCALE GENOMIC DNA]</scope>
    <source>
        <strain evidence="2 3">CLA-AP-H34</strain>
    </source>
</reference>
<evidence type="ECO:0000313" key="2">
    <source>
        <dbReference type="EMBL" id="MEQ2457412.1"/>
    </source>
</evidence>
<dbReference type="Proteomes" id="UP001440599">
    <property type="component" value="Unassembled WGS sequence"/>
</dbReference>
<dbReference type="InterPro" id="IPR025156">
    <property type="entry name" value="RNase_M5_C"/>
</dbReference>
<sequence>MLRIKEAIVVEGRYDKNTLSQLVDTVILETAGFGIFKDRQRLALLRRLAEQRGLVVLTDSDGAGFVIRNFLKGSIPPERVKHAYIPDVYGKERRKRQAGKEGKLGVEGMRPEVLEAALRRAGATFLEEGASGEPPRRAITKADLFALGLSGGPGAAEKRQALLRALELPEHLSPNALLEVLNALYSYEELAAAAGEKIFSKNEKNP</sequence>
<feature type="domain" description="Toprim" evidence="1">
    <location>
        <begin position="5"/>
        <end position="80"/>
    </location>
</feature>
<dbReference type="EMBL" id="JBBMFT010000013">
    <property type="protein sequence ID" value="MEQ2457412.1"/>
    <property type="molecule type" value="Genomic_DNA"/>
</dbReference>
<proteinExistence type="predicted"/>
<gene>
    <name evidence="2" type="ORF">WMO45_12865</name>
</gene>
<dbReference type="SMART" id="SM00493">
    <property type="entry name" value="TOPRIM"/>
    <property type="match status" value="1"/>
</dbReference>
<dbReference type="SUPFAM" id="SSF110455">
    <property type="entry name" value="Toprim domain"/>
    <property type="match status" value="1"/>
</dbReference>
<evidence type="ECO:0000313" key="3">
    <source>
        <dbReference type="Proteomes" id="UP001440599"/>
    </source>
</evidence>
<dbReference type="InterPro" id="IPR006171">
    <property type="entry name" value="TOPRIM_dom"/>
</dbReference>
<dbReference type="PANTHER" id="PTHR39156">
    <property type="entry name" value="RIBONUCLEASE M5"/>
    <property type="match status" value="1"/>
</dbReference>
<dbReference type="PANTHER" id="PTHR39156:SF1">
    <property type="entry name" value="RIBONUCLEASE M5"/>
    <property type="match status" value="1"/>
</dbReference>
<organism evidence="2 3">
    <name type="scientific">Flavonifractor hominis</name>
    <dbReference type="NCBI Taxonomy" id="3133178"/>
    <lineage>
        <taxon>Bacteria</taxon>
        <taxon>Bacillati</taxon>
        <taxon>Bacillota</taxon>
        <taxon>Clostridia</taxon>
        <taxon>Eubacteriales</taxon>
        <taxon>Oscillospiraceae</taxon>
        <taxon>Flavonifractor</taxon>
    </lineage>
</organism>
<keyword evidence="3" id="KW-1185">Reference proteome</keyword>